<keyword evidence="2" id="KW-1185">Reference proteome</keyword>
<gene>
    <name evidence="1" type="ORF">CAXC1_90009</name>
</gene>
<accession>A0ABP0EVK3</accession>
<sequence length="47" mass="5263">MNNMQSCNARHFNVKCSECQLGSMVEQLFCKQQVIGSSPIVGIFLNQ</sequence>
<comment type="caution">
    <text evidence="1">The sequence shown here is derived from an EMBL/GenBank/DDBJ whole genome shotgun (WGS) entry which is preliminary data.</text>
</comment>
<dbReference type="Proteomes" id="UP001314181">
    <property type="component" value="Unassembled WGS sequence"/>
</dbReference>
<protein>
    <submittedName>
        <fullName evidence="1">Uncharacterized protein</fullName>
    </submittedName>
</protein>
<organism evidence="1 2">
    <name type="scientific">Candidatus Xenohaliotis californiensis</name>
    <dbReference type="NCBI Taxonomy" id="84677"/>
    <lineage>
        <taxon>Bacteria</taxon>
        <taxon>Pseudomonadati</taxon>
        <taxon>Pseudomonadota</taxon>
        <taxon>Alphaproteobacteria</taxon>
        <taxon>Rickettsiales</taxon>
        <taxon>Anaplasmataceae</taxon>
        <taxon>Candidatus Xenohaliotis</taxon>
    </lineage>
</organism>
<dbReference type="EMBL" id="CAWVOK010000035">
    <property type="protein sequence ID" value="CAK8163614.1"/>
    <property type="molecule type" value="Genomic_DNA"/>
</dbReference>
<evidence type="ECO:0000313" key="2">
    <source>
        <dbReference type="Proteomes" id="UP001314181"/>
    </source>
</evidence>
<evidence type="ECO:0000313" key="1">
    <source>
        <dbReference type="EMBL" id="CAK8163614.1"/>
    </source>
</evidence>
<proteinExistence type="predicted"/>
<name>A0ABP0EVK3_9RICK</name>
<reference evidence="1 2" key="1">
    <citation type="submission" date="2024-01" db="EMBL/GenBank/DDBJ databases">
        <authorList>
            <person name="Kunselman E."/>
        </authorList>
    </citation>
    <scope>NUCLEOTIDE SEQUENCE [LARGE SCALE GENOMIC DNA]</scope>
    <source>
        <strain evidence="1">2 abalone samples</strain>
    </source>
</reference>